<dbReference type="InterPro" id="IPR012312">
    <property type="entry name" value="Hemerythrin-like"/>
</dbReference>
<keyword evidence="3" id="KW-1185">Reference proteome</keyword>
<gene>
    <name evidence="2" type="ORF">BLA60_05615</name>
</gene>
<dbReference type="EMBL" id="MSIF01000002">
    <property type="protein sequence ID" value="OLF12755.1"/>
    <property type="molecule type" value="Genomic_DNA"/>
</dbReference>
<dbReference type="Pfam" id="PF01814">
    <property type="entry name" value="Hemerythrin"/>
    <property type="match status" value="1"/>
</dbReference>
<sequence length="214" mass="24430">MMTELDLLPFLRAHECFRRDFARLRELLNSTRPLDEDEAAALAEHWAGLSAVLDHHHENEDRAIFPRVAEVFPASREAMRALEHDHVRLDDLLDQAALAMPRLRSGADRRRAAALAVQLEEIVRTHLDAEERELVPLIADCFSRDEWAGMELRTTRELEEAGLFPFLLPWIAEGMDAGLVELALDGFGEAARTAYHGEWLGAYERRRATLWPVD</sequence>
<evidence type="ECO:0000313" key="2">
    <source>
        <dbReference type="EMBL" id="OLF12755.1"/>
    </source>
</evidence>
<evidence type="ECO:0000313" key="3">
    <source>
        <dbReference type="Proteomes" id="UP000185696"/>
    </source>
</evidence>
<name>A0A7Z1B0X2_9PSEU</name>
<dbReference type="Gene3D" id="1.20.120.520">
    <property type="entry name" value="nmb1532 protein domain like"/>
    <property type="match status" value="1"/>
</dbReference>
<dbReference type="Proteomes" id="UP000185696">
    <property type="component" value="Unassembled WGS sequence"/>
</dbReference>
<dbReference type="AlphaFoldDB" id="A0A7Z1B0X2"/>
<protein>
    <recommendedName>
        <fullName evidence="1">Hemerythrin-like domain-containing protein</fullName>
    </recommendedName>
</protein>
<reference evidence="2 3" key="1">
    <citation type="submission" date="2016-12" db="EMBL/GenBank/DDBJ databases">
        <title>The draft genome sequence of Actinophytocola xinjiangensis.</title>
        <authorList>
            <person name="Wang W."/>
            <person name="Yuan L."/>
        </authorList>
    </citation>
    <scope>NUCLEOTIDE SEQUENCE [LARGE SCALE GENOMIC DNA]</scope>
    <source>
        <strain evidence="2 3">CGMCC 4.4663</strain>
    </source>
</reference>
<feature type="domain" description="Hemerythrin-like" evidence="1">
    <location>
        <begin position="12"/>
        <end position="138"/>
    </location>
</feature>
<organism evidence="2 3">
    <name type="scientific">Actinophytocola xinjiangensis</name>
    <dbReference type="NCBI Taxonomy" id="485602"/>
    <lineage>
        <taxon>Bacteria</taxon>
        <taxon>Bacillati</taxon>
        <taxon>Actinomycetota</taxon>
        <taxon>Actinomycetes</taxon>
        <taxon>Pseudonocardiales</taxon>
        <taxon>Pseudonocardiaceae</taxon>
    </lineage>
</organism>
<comment type="caution">
    <text evidence="2">The sequence shown here is derived from an EMBL/GenBank/DDBJ whole genome shotgun (WGS) entry which is preliminary data.</text>
</comment>
<accession>A0A7Z1B0X2</accession>
<dbReference type="CDD" id="cd12108">
    <property type="entry name" value="Hr-like"/>
    <property type="match status" value="1"/>
</dbReference>
<proteinExistence type="predicted"/>
<evidence type="ECO:0000259" key="1">
    <source>
        <dbReference type="Pfam" id="PF01814"/>
    </source>
</evidence>